<proteinExistence type="predicted"/>
<reference evidence="3" key="1">
    <citation type="journal article" date="2019" name="Int. J. Syst. Evol. Microbiol.">
        <title>The Global Catalogue of Microorganisms (GCM) 10K type strain sequencing project: providing services to taxonomists for standard genome sequencing and annotation.</title>
        <authorList>
            <consortium name="The Broad Institute Genomics Platform"/>
            <consortium name="The Broad Institute Genome Sequencing Center for Infectious Disease"/>
            <person name="Wu L."/>
            <person name="Ma J."/>
        </authorList>
    </citation>
    <scope>NUCLEOTIDE SEQUENCE [LARGE SCALE GENOMIC DNA]</scope>
    <source>
        <strain evidence="3">JCM 18204</strain>
    </source>
</reference>
<keyword evidence="3" id="KW-1185">Reference proteome</keyword>
<feature type="compositionally biased region" description="Basic and acidic residues" evidence="1">
    <location>
        <begin position="42"/>
        <end position="51"/>
    </location>
</feature>
<evidence type="ECO:0000313" key="2">
    <source>
        <dbReference type="EMBL" id="GAA4787318.1"/>
    </source>
</evidence>
<gene>
    <name evidence="2" type="ORF">GCM10023307_10400</name>
</gene>
<evidence type="ECO:0000313" key="3">
    <source>
        <dbReference type="Proteomes" id="UP001499959"/>
    </source>
</evidence>
<evidence type="ECO:0000256" key="1">
    <source>
        <dbReference type="SAM" id="MobiDB-lite"/>
    </source>
</evidence>
<name>A0ABP9AZV7_9GAMM</name>
<feature type="region of interest" description="Disordered" evidence="1">
    <location>
        <begin position="36"/>
        <end position="67"/>
    </location>
</feature>
<comment type="caution">
    <text evidence="2">The sequence shown here is derived from an EMBL/GenBank/DDBJ whole genome shotgun (WGS) entry which is preliminary data.</text>
</comment>
<protein>
    <submittedName>
        <fullName evidence="2">Uncharacterized protein</fullName>
    </submittedName>
</protein>
<accession>A0ABP9AZV7</accession>
<organism evidence="2 3">
    <name type="scientific">Lysobacter hankyongensis</name>
    <dbReference type="NCBI Taxonomy" id="1176535"/>
    <lineage>
        <taxon>Bacteria</taxon>
        <taxon>Pseudomonadati</taxon>
        <taxon>Pseudomonadota</taxon>
        <taxon>Gammaproteobacteria</taxon>
        <taxon>Lysobacterales</taxon>
        <taxon>Lysobacteraceae</taxon>
        <taxon>Lysobacter</taxon>
    </lineage>
</organism>
<dbReference type="RefSeq" id="WP_345302241.1">
    <property type="nucleotide sequence ID" value="NZ_BAABJE010000002.1"/>
</dbReference>
<dbReference type="Proteomes" id="UP001499959">
    <property type="component" value="Unassembled WGS sequence"/>
</dbReference>
<sequence length="67" mass="7333">MHSAPDDFPFPPHWNADELAAAVRLPLPPLHTFDFAPSANDDAPHRPRRDAGFLPASPLPSHFRIGG</sequence>
<dbReference type="EMBL" id="BAABJE010000002">
    <property type="protein sequence ID" value="GAA4787318.1"/>
    <property type="molecule type" value="Genomic_DNA"/>
</dbReference>